<reference evidence="1" key="2">
    <citation type="journal article" date="2015" name="Fish Shellfish Immunol.">
        <title>Early steps in the European eel (Anguilla anguilla)-Vibrio vulnificus interaction in the gills: Role of the RtxA13 toxin.</title>
        <authorList>
            <person name="Callol A."/>
            <person name="Pajuelo D."/>
            <person name="Ebbesson L."/>
            <person name="Teles M."/>
            <person name="MacKenzie S."/>
            <person name="Amaro C."/>
        </authorList>
    </citation>
    <scope>NUCLEOTIDE SEQUENCE</scope>
</reference>
<evidence type="ECO:0000313" key="1">
    <source>
        <dbReference type="EMBL" id="JAH42242.1"/>
    </source>
</evidence>
<dbReference type="EMBL" id="GBXM01066335">
    <property type="protein sequence ID" value="JAH42242.1"/>
    <property type="molecule type" value="Transcribed_RNA"/>
</dbReference>
<sequence>MTSDHPLSVPAYSWSGLQESAGARFLEICNGYIHIGHC</sequence>
<proteinExistence type="predicted"/>
<reference evidence="1" key="1">
    <citation type="submission" date="2014-11" db="EMBL/GenBank/DDBJ databases">
        <authorList>
            <person name="Amaro Gonzalez C."/>
        </authorList>
    </citation>
    <scope>NUCLEOTIDE SEQUENCE</scope>
</reference>
<protein>
    <submittedName>
        <fullName evidence="1">Uncharacterized protein</fullName>
    </submittedName>
</protein>
<name>A0A0E9SM02_ANGAN</name>
<dbReference type="AlphaFoldDB" id="A0A0E9SM02"/>
<organism evidence="1">
    <name type="scientific">Anguilla anguilla</name>
    <name type="common">European freshwater eel</name>
    <name type="synonym">Muraena anguilla</name>
    <dbReference type="NCBI Taxonomy" id="7936"/>
    <lineage>
        <taxon>Eukaryota</taxon>
        <taxon>Metazoa</taxon>
        <taxon>Chordata</taxon>
        <taxon>Craniata</taxon>
        <taxon>Vertebrata</taxon>
        <taxon>Euteleostomi</taxon>
        <taxon>Actinopterygii</taxon>
        <taxon>Neopterygii</taxon>
        <taxon>Teleostei</taxon>
        <taxon>Anguilliformes</taxon>
        <taxon>Anguillidae</taxon>
        <taxon>Anguilla</taxon>
    </lineage>
</organism>
<accession>A0A0E9SM02</accession>